<dbReference type="GO" id="GO:0003677">
    <property type="term" value="F:DNA binding"/>
    <property type="evidence" value="ECO:0007669"/>
    <property type="project" value="UniProtKB-KW"/>
</dbReference>
<gene>
    <name evidence="6" type="ORF">GCM10011314_19140</name>
</gene>
<feature type="modified residue" description="4-aspartylphosphate" evidence="3">
    <location>
        <position position="54"/>
    </location>
</feature>
<evidence type="ECO:0000256" key="3">
    <source>
        <dbReference type="PROSITE-ProRule" id="PRU00169"/>
    </source>
</evidence>
<dbReference type="InterPro" id="IPR001789">
    <property type="entry name" value="Sig_transdc_resp-reg_receiver"/>
</dbReference>
<dbReference type="InterPro" id="IPR011006">
    <property type="entry name" value="CheY-like_superfamily"/>
</dbReference>
<dbReference type="PRINTS" id="PR00038">
    <property type="entry name" value="HTHLUXR"/>
</dbReference>
<dbReference type="EMBL" id="BMEA01000002">
    <property type="protein sequence ID" value="GGB79697.1"/>
    <property type="molecule type" value="Genomic_DNA"/>
</dbReference>
<dbReference type="CDD" id="cd06170">
    <property type="entry name" value="LuxR_C_like"/>
    <property type="match status" value="1"/>
</dbReference>
<keyword evidence="1 3" id="KW-0597">Phosphoprotein</keyword>
<dbReference type="InterPro" id="IPR016032">
    <property type="entry name" value="Sig_transdc_resp-reg_C-effctor"/>
</dbReference>
<reference evidence="6" key="2">
    <citation type="submission" date="2020-09" db="EMBL/GenBank/DDBJ databases">
        <authorList>
            <person name="Sun Q."/>
            <person name="Zhou Y."/>
        </authorList>
    </citation>
    <scope>NUCLEOTIDE SEQUENCE</scope>
    <source>
        <strain evidence="6">CGMCC 1.10749</strain>
    </source>
</reference>
<dbReference type="InterPro" id="IPR000792">
    <property type="entry name" value="Tscrpt_reg_LuxR_C"/>
</dbReference>
<dbReference type="AlphaFoldDB" id="A0A8H9FSH4"/>
<dbReference type="InterPro" id="IPR039420">
    <property type="entry name" value="WalR-like"/>
</dbReference>
<dbReference type="GO" id="GO:0000160">
    <property type="term" value="P:phosphorelay signal transduction system"/>
    <property type="evidence" value="ECO:0007669"/>
    <property type="project" value="InterPro"/>
</dbReference>
<evidence type="ECO:0000259" key="4">
    <source>
        <dbReference type="PROSITE" id="PS50043"/>
    </source>
</evidence>
<reference evidence="6" key="1">
    <citation type="journal article" date="2014" name="Int. J. Syst. Evol. Microbiol.">
        <title>Complete genome sequence of Corynebacterium casei LMG S-19264T (=DSM 44701T), isolated from a smear-ripened cheese.</title>
        <authorList>
            <consortium name="US DOE Joint Genome Institute (JGI-PGF)"/>
            <person name="Walter F."/>
            <person name="Albersmeier A."/>
            <person name="Kalinowski J."/>
            <person name="Ruckert C."/>
        </authorList>
    </citation>
    <scope>NUCLEOTIDE SEQUENCE</scope>
    <source>
        <strain evidence="6">CGMCC 1.10749</strain>
    </source>
</reference>
<organism evidence="6 7">
    <name type="scientific">Knoellia flava</name>
    <dbReference type="NCBI Taxonomy" id="913969"/>
    <lineage>
        <taxon>Bacteria</taxon>
        <taxon>Bacillati</taxon>
        <taxon>Actinomycetota</taxon>
        <taxon>Actinomycetes</taxon>
        <taxon>Micrococcales</taxon>
        <taxon>Intrasporangiaceae</taxon>
        <taxon>Knoellia</taxon>
    </lineage>
</organism>
<dbReference type="Pfam" id="PF00196">
    <property type="entry name" value="GerE"/>
    <property type="match status" value="1"/>
</dbReference>
<sequence>MIRVVVVDDHAMVRAGLVSLLEAAGDITVVAQAADGEDAITVATEARPDVVLMDLSMPVMDGVAATSALLDVMPDLRVVVLTSFSDRGRVTAALEAGAVGYQLKDGEPASLLAAVRAAAAGQAPLDPRVAQVLLPTRGQRAGDGLSSREEQVLRLVADGLANKQIARALGITERTVKAHLGKVFRELGVADRTSAALWARDHLG</sequence>
<dbReference type="PROSITE" id="PS50110">
    <property type="entry name" value="RESPONSE_REGULATORY"/>
    <property type="match status" value="1"/>
</dbReference>
<protein>
    <submittedName>
        <fullName evidence="6">DNA-binding response regulator</fullName>
    </submittedName>
</protein>
<dbReference type="RefSeq" id="WP_035945526.1">
    <property type="nucleotide sequence ID" value="NZ_BMEA01000002.1"/>
</dbReference>
<evidence type="ECO:0000313" key="6">
    <source>
        <dbReference type="EMBL" id="GGB79697.1"/>
    </source>
</evidence>
<dbReference type="PROSITE" id="PS50043">
    <property type="entry name" value="HTH_LUXR_2"/>
    <property type="match status" value="1"/>
</dbReference>
<evidence type="ECO:0000313" key="7">
    <source>
        <dbReference type="Proteomes" id="UP000628079"/>
    </source>
</evidence>
<name>A0A8H9FSH4_9MICO</name>
<proteinExistence type="predicted"/>
<dbReference type="SMART" id="SM00421">
    <property type="entry name" value="HTH_LUXR"/>
    <property type="match status" value="1"/>
</dbReference>
<evidence type="ECO:0000256" key="1">
    <source>
        <dbReference type="ARBA" id="ARBA00022553"/>
    </source>
</evidence>
<dbReference type="Proteomes" id="UP000628079">
    <property type="component" value="Unassembled WGS sequence"/>
</dbReference>
<dbReference type="InterPro" id="IPR058245">
    <property type="entry name" value="NreC/VraR/RcsB-like_REC"/>
</dbReference>
<keyword evidence="2 6" id="KW-0238">DNA-binding</keyword>
<accession>A0A8H9FSH4</accession>
<comment type="caution">
    <text evidence="6">The sequence shown here is derived from an EMBL/GenBank/DDBJ whole genome shotgun (WGS) entry which is preliminary data.</text>
</comment>
<evidence type="ECO:0000259" key="5">
    <source>
        <dbReference type="PROSITE" id="PS50110"/>
    </source>
</evidence>
<dbReference type="SUPFAM" id="SSF52172">
    <property type="entry name" value="CheY-like"/>
    <property type="match status" value="1"/>
</dbReference>
<dbReference type="Gene3D" id="3.40.50.2300">
    <property type="match status" value="1"/>
</dbReference>
<dbReference type="CDD" id="cd17535">
    <property type="entry name" value="REC_NarL-like"/>
    <property type="match status" value="1"/>
</dbReference>
<dbReference type="PANTHER" id="PTHR43214">
    <property type="entry name" value="TWO-COMPONENT RESPONSE REGULATOR"/>
    <property type="match status" value="1"/>
</dbReference>
<feature type="domain" description="Response regulatory" evidence="5">
    <location>
        <begin position="3"/>
        <end position="119"/>
    </location>
</feature>
<evidence type="ECO:0000256" key="2">
    <source>
        <dbReference type="ARBA" id="ARBA00023125"/>
    </source>
</evidence>
<feature type="domain" description="HTH luxR-type" evidence="4">
    <location>
        <begin position="138"/>
        <end position="203"/>
    </location>
</feature>
<dbReference type="SUPFAM" id="SSF46894">
    <property type="entry name" value="C-terminal effector domain of the bipartite response regulators"/>
    <property type="match status" value="1"/>
</dbReference>
<dbReference type="SMART" id="SM00448">
    <property type="entry name" value="REC"/>
    <property type="match status" value="1"/>
</dbReference>
<dbReference type="Pfam" id="PF00072">
    <property type="entry name" value="Response_reg"/>
    <property type="match status" value="1"/>
</dbReference>
<dbReference type="GO" id="GO:0006355">
    <property type="term" value="P:regulation of DNA-templated transcription"/>
    <property type="evidence" value="ECO:0007669"/>
    <property type="project" value="InterPro"/>
</dbReference>